<dbReference type="InterPro" id="IPR006685">
    <property type="entry name" value="MscS_channel_2nd"/>
</dbReference>
<keyword evidence="4 7" id="KW-0812">Transmembrane</keyword>
<dbReference type="PANTHER" id="PTHR30221:SF1">
    <property type="entry name" value="SMALL-CONDUCTANCE MECHANOSENSITIVE CHANNEL"/>
    <property type="match status" value="1"/>
</dbReference>
<evidence type="ECO:0000313" key="10">
    <source>
        <dbReference type="EMBL" id="MCH4554031.1"/>
    </source>
</evidence>
<dbReference type="Gene3D" id="3.30.70.100">
    <property type="match status" value="1"/>
</dbReference>
<dbReference type="InterPro" id="IPR049278">
    <property type="entry name" value="MS_channel_C"/>
</dbReference>
<dbReference type="InterPro" id="IPR010920">
    <property type="entry name" value="LSM_dom_sf"/>
</dbReference>
<keyword evidence="3" id="KW-1003">Cell membrane</keyword>
<sequence>MNLAEIDFQSFDSGKLMDFITEYGLKVIGAILIWIIGSWIIKNILKATKKIMSKSNYEESLQKFLLNLFSWGLKILLIITLLGTLGVPTTSFAAIIAAAGLAVGMALQGSLGNFAGGVLIMIFKPFKIGDLIEAQGEIGVVKHIEIFTTKLTGLSNREIIIPNGALSNGNIINYTTEGTRRVDLVIGVSYDADIKQTKEVLMNVLTSHPKVIDTPAPSVNVLELADSSVNFAVRPWCNAEDYWTVYFECTENIKLALDAAGIEIPYPHQVEIQKKG</sequence>
<comment type="similarity">
    <text evidence="2">Belongs to the MscS (TC 1.A.23) family.</text>
</comment>
<gene>
    <name evidence="10" type="ORF">MKW35_15495</name>
</gene>
<feature type="domain" description="Mechanosensitive ion channel MscS" evidence="8">
    <location>
        <begin position="110"/>
        <end position="175"/>
    </location>
</feature>
<reference evidence="10" key="1">
    <citation type="submission" date="2022-02" db="EMBL/GenBank/DDBJ databases">
        <title>Aestuariibaculum sp., a marine bacterium isolated from sediment in Guangxi.</title>
        <authorList>
            <person name="Ying J."/>
        </authorList>
    </citation>
    <scope>NUCLEOTIDE SEQUENCE</scope>
    <source>
        <strain evidence="10">L182</strain>
    </source>
</reference>
<comment type="caution">
    <text evidence="10">The sequence shown here is derived from an EMBL/GenBank/DDBJ whole genome shotgun (WGS) entry which is preliminary data.</text>
</comment>
<evidence type="ECO:0000313" key="11">
    <source>
        <dbReference type="Proteomes" id="UP001156141"/>
    </source>
</evidence>
<dbReference type="SUPFAM" id="SSF82861">
    <property type="entry name" value="Mechanosensitive channel protein MscS (YggB), transmembrane region"/>
    <property type="match status" value="1"/>
</dbReference>
<dbReference type="Gene3D" id="2.30.30.60">
    <property type="match status" value="1"/>
</dbReference>
<dbReference type="PANTHER" id="PTHR30221">
    <property type="entry name" value="SMALL-CONDUCTANCE MECHANOSENSITIVE CHANNEL"/>
    <property type="match status" value="1"/>
</dbReference>
<evidence type="ECO:0000259" key="9">
    <source>
        <dbReference type="Pfam" id="PF21082"/>
    </source>
</evidence>
<dbReference type="SUPFAM" id="SSF82689">
    <property type="entry name" value="Mechanosensitive channel protein MscS (YggB), C-terminal domain"/>
    <property type="match status" value="1"/>
</dbReference>
<protein>
    <submittedName>
        <fullName evidence="10">Mechanosensitive ion channel</fullName>
    </submittedName>
</protein>
<evidence type="ECO:0000259" key="8">
    <source>
        <dbReference type="Pfam" id="PF00924"/>
    </source>
</evidence>
<evidence type="ECO:0000256" key="3">
    <source>
        <dbReference type="ARBA" id="ARBA00022475"/>
    </source>
</evidence>
<dbReference type="Pfam" id="PF00924">
    <property type="entry name" value="MS_channel_2nd"/>
    <property type="match status" value="1"/>
</dbReference>
<dbReference type="RefSeq" id="WP_240575285.1">
    <property type="nucleotide sequence ID" value="NZ_CP136709.1"/>
</dbReference>
<evidence type="ECO:0000256" key="7">
    <source>
        <dbReference type="SAM" id="Phobius"/>
    </source>
</evidence>
<evidence type="ECO:0000256" key="2">
    <source>
        <dbReference type="ARBA" id="ARBA00008017"/>
    </source>
</evidence>
<proteinExistence type="inferred from homology"/>
<dbReference type="InterPro" id="IPR011066">
    <property type="entry name" value="MscS_channel_C_sf"/>
</dbReference>
<feature type="transmembrane region" description="Helical" evidence="7">
    <location>
        <begin position="65"/>
        <end position="86"/>
    </location>
</feature>
<dbReference type="EMBL" id="JAKVQD010000008">
    <property type="protein sequence ID" value="MCH4554031.1"/>
    <property type="molecule type" value="Genomic_DNA"/>
</dbReference>
<dbReference type="InterPro" id="IPR011014">
    <property type="entry name" value="MscS_channel_TM-2"/>
</dbReference>
<accession>A0ABS9RM51</accession>
<evidence type="ECO:0000256" key="1">
    <source>
        <dbReference type="ARBA" id="ARBA00004651"/>
    </source>
</evidence>
<evidence type="ECO:0000256" key="5">
    <source>
        <dbReference type="ARBA" id="ARBA00022989"/>
    </source>
</evidence>
<dbReference type="Gene3D" id="1.10.287.1260">
    <property type="match status" value="1"/>
</dbReference>
<comment type="subcellular location">
    <subcellularLocation>
        <location evidence="1">Cell membrane</location>
        <topology evidence="1">Multi-pass membrane protein</topology>
    </subcellularLocation>
</comment>
<dbReference type="Pfam" id="PF21082">
    <property type="entry name" value="MS_channel_3rd"/>
    <property type="match status" value="1"/>
</dbReference>
<dbReference type="Proteomes" id="UP001156141">
    <property type="component" value="Unassembled WGS sequence"/>
</dbReference>
<feature type="transmembrane region" description="Helical" evidence="7">
    <location>
        <begin position="23"/>
        <end position="45"/>
    </location>
</feature>
<evidence type="ECO:0000256" key="6">
    <source>
        <dbReference type="ARBA" id="ARBA00023136"/>
    </source>
</evidence>
<organism evidence="10 11">
    <name type="scientific">Aestuariibaculum lutulentum</name>
    <dbReference type="NCBI Taxonomy" id="2920935"/>
    <lineage>
        <taxon>Bacteria</taxon>
        <taxon>Pseudomonadati</taxon>
        <taxon>Bacteroidota</taxon>
        <taxon>Flavobacteriia</taxon>
        <taxon>Flavobacteriales</taxon>
        <taxon>Flavobacteriaceae</taxon>
    </lineage>
</organism>
<dbReference type="InterPro" id="IPR045275">
    <property type="entry name" value="MscS_archaea/bacteria_type"/>
</dbReference>
<evidence type="ECO:0000256" key="4">
    <source>
        <dbReference type="ARBA" id="ARBA00022692"/>
    </source>
</evidence>
<feature type="domain" description="Mechanosensitive ion channel MscS C-terminal" evidence="9">
    <location>
        <begin position="182"/>
        <end position="264"/>
    </location>
</feature>
<dbReference type="InterPro" id="IPR023408">
    <property type="entry name" value="MscS_beta-dom_sf"/>
</dbReference>
<keyword evidence="6 7" id="KW-0472">Membrane</keyword>
<name>A0ABS9RM51_9FLAO</name>
<dbReference type="SUPFAM" id="SSF50182">
    <property type="entry name" value="Sm-like ribonucleoproteins"/>
    <property type="match status" value="1"/>
</dbReference>
<feature type="transmembrane region" description="Helical" evidence="7">
    <location>
        <begin position="92"/>
        <end position="123"/>
    </location>
</feature>
<keyword evidence="11" id="KW-1185">Reference proteome</keyword>
<keyword evidence="5 7" id="KW-1133">Transmembrane helix</keyword>